<reference evidence="1" key="1">
    <citation type="submission" date="2024-12" db="EMBL/GenBank/DDBJ databases">
        <title>Comparative genomics and development of molecular markers within Purpureocillium lilacinum and among Purpureocillium species.</title>
        <authorList>
            <person name="Yeh Z.-Y."/>
            <person name="Ni N.-T."/>
            <person name="Lo P.-H."/>
            <person name="Mushyakhwo K."/>
            <person name="Lin C.-F."/>
            <person name="Nai Y.-S."/>
        </authorList>
    </citation>
    <scope>NUCLEOTIDE SEQUENCE</scope>
    <source>
        <strain evidence="1">NCHU-NPUST-175</strain>
    </source>
</reference>
<proteinExistence type="predicted"/>
<gene>
    <name evidence="1" type="ORF">ACCO45_008414</name>
</gene>
<keyword evidence="2" id="KW-1185">Reference proteome</keyword>
<protein>
    <submittedName>
        <fullName evidence="1">Uncharacterized protein</fullName>
    </submittedName>
</protein>
<organism evidence="1 2">
    <name type="scientific">Purpureocillium lilacinum</name>
    <name type="common">Paecilomyces lilacinus</name>
    <dbReference type="NCBI Taxonomy" id="33203"/>
    <lineage>
        <taxon>Eukaryota</taxon>
        <taxon>Fungi</taxon>
        <taxon>Dikarya</taxon>
        <taxon>Ascomycota</taxon>
        <taxon>Pezizomycotina</taxon>
        <taxon>Sordariomycetes</taxon>
        <taxon>Hypocreomycetidae</taxon>
        <taxon>Hypocreales</taxon>
        <taxon>Ophiocordycipitaceae</taxon>
        <taxon>Purpureocillium</taxon>
    </lineage>
</organism>
<comment type="caution">
    <text evidence="1">The sequence shown here is derived from an EMBL/GenBank/DDBJ whole genome shotgun (WGS) entry which is preliminary data.</text>
</comment>
<accession>A0ACC4DQW7</accession>
<sequence length="191" mass="20755">MAASAWPTARPAIAFVWLSAPLCAHAPLKPPKSRPGFAGLPHDWRLARSDPQRSNTTRATQGRSSAVLELASEFGVEHPNVERQQLDRIPCSTDARLGNPSALTRRRVVRIALGTKFIKGRSQRPSLSIQNIESIAEHRQRTRPMCPTGLRNLTPNADITLIYSYSYNGDMVQTAAVTAAALGPIGPQAQA</sequence>
<dbReference type="EMBL" id="JBGNUJ010000007">
    <property type="protein sequence ID" value="KAL3957836.1"/>
    <property type="molecule type" value="Genomic_DNA"/>
</dbReference>
<name>A0ACC4DQW7_PURLI</name>
<evidence type="ECO:0000313" key="1">
    <source>
        <dbReference type="EMBL" id="KAL3957836.1"/>
    </source>
</evidence>
<evidence type="ECO:0000313" key="2">
    <source>
        <dbReference type="Proteomes" id="UP001638806"/>
    </source>
</evidence>
<dbReference type="Proteomes" id="UP001638806">
    <property type="component" value="Unassembled WGS sequence"/>
</dbReference>